<gene>
    <name evidence="2" type="ORF">OMO38_16645</name>
</gene>
<dbReference type="RefSeq" id="WP_264751316.1">
    <property type="nucleotide sequence ID" value="NZ_JAPDHW010000014.1"/>
</dbReference>
<evidence type="ECO:0000313" key="3">
    <source>
        <dbReference type="Proteomes" id="UP001163731"/>
    </source>
</evidence>
<dbReference type="InterPro" id="IPR003959">
    <property type="entry name" value="ATPase_AAA_core"/>
</dbReference>
<keyword evidence="3" id="KW-1185">Reference proteome</keyword>
<keyword evidence="2" id="KW-0547">Nucleotide-binding</keyword>
<comment type="caution">
    <text evidence="2">The sequence shown here is derived from an EMBL/GenBank/DDBJ whole genome shotgun (WGS) entry which is preliminary data.</text>
</comment>
<dbReference type="Gene3D" id="3.40.50.300">
    <property type="entry name" value="P-loop containing nucleotide triphosphate hydrolases"/>
    <property type="match status" value="1"/>
</dbReference>
<proteinExistence type="predicted"/>
<sequence>MYEYDCNGYEFRSSNINIQLGYDITNQNVSISLFNKKQNFHTTLDALSSGEKTLIALSFYLFKLQRNNAITSLLLLDEIDSALHPSMSKRLMDVLYNVFHKKMGIKILISTHSPSTVAFAPDESIFVMDKNKTPKIYKVSKDIALKELTSGVPSFSINHKNRRQVFVESENDVMFYEGLYNIYNSRLNPEISLNFISSGDSRTDKNGIPISNCDQVIKISTTLRNSGNNFIWGIIDWDLNLKEPEYEFIKVLGYKMRYSIENYLLDPLLLAILFWHERILSSQSFGFIEEKTFPSIINFTTFEFQKMIDKIIFDIDQKRKEKNGYELSEYVLLNEIRDSKMVFGNART</sequence>
<reference evidence="2" key="1">
    <citation type="submission" date="2022-10" db="EMBL/GenBank/DDBJ databases">
        <title>Chryseobacterium babae sp. nov. isolated from the gut of the beetle Oryctes rhinoceros, and Chryseobacterium kimseyorum sp. nov., isolated from a stick insect rearing cage.</title>
        <authorList>
            <person name="Shelomi M."/>
            <person name="Han C.-J."/>
            <person name="Chen W.-M."/>
            <person name="Chen H.-K."/>
            <person name="Liaw S.-J."/>
            <person name="Muhle E."/>
            <person name="Clermont D."/>
        </authorList>
    </citation>
    <scope>NUCLEOTIDE SEQUENCE</scope>
    <source>
        <strain evidence="2">09-1422</strain>
    </source>
</reference>
<name>A0ABT3I2B5_9FLAO</name>
<dbReference type="GO" id="GO:0005524">
    <property type="term" value="F:ATP binding"/>
    <property type="evidence" value="ECO:0007669"/>
    <property type="project" value="UniProtKB-KW"/>
</dbReference>
<organism evidence="2 3">
    <name type="scientific">Chryseobacterium kimseyorum</name>
    <dbReference type="NCBI Taxonomy" id="2984028"/>
    <lineage>
        <taxon>Bacteria</taxon>
        <taxon>Pseudomonadati</taxon>
        <taxon>Bacteroidota</taxon>
        <taxon>Flavobacteriia</taxon>
        <taxon>Flavobacteriales</taxon>
        <taxon>Weeksellaceae</taxon>
        <taxon>Chryseobacterium group</taxon>
        <taxon>Chryseobacterium</taxon>
    </lineage>
</organism>
<dbReference type="Proteomes" id="UP001163731">
    <property type="component" value="Unassembled WGS sequence"/>
</dbReference>
<feature type="domain" description="ATPase AAA-type core" evidence="1">
    <location>
        <begin position="16"/>
        <end position="117"/>
    </location>
</feature>
<evidence type="ECO:0000313" key="2">
    <source>
        <dbReference type="EMBL" id="MCW3170157.1"/>
    </source>
</evidence>
<dbReference type="SUPFAM" id="SSF52540">
    <property type="entry name" value="P-loop containing nucleoside triphosphate hydrolases"/>
    <property type="match status" value="1"/>
</dbReference>
<accession>A0ABT3I2B5</accession>
<keyword evidence="2" id="KW-0067">ATP-binding</keyword>
<dbReference type="CDD" id="cd00267">
    <property type="entry name" value="ABC_ATPase"/>
    <property type="match status" value="1"/>
</dbReference>
<dbReference type="InterPro" id="IPR027417">
    <property type="entry name" value="P-loop_NTPase"/>
</dbReference>
<dbReference type="PANTHER" id="PTHR32182:SF0">
    <property type="entry name" value="DNA REPLICATION AND REPAIR PROTEIN RECF"/>
    <property type="match status" value="1"/>
</dbReference>
<evidence type="ECO:0000259" key="1">
    <source>
        <dbReference type="Pfam" id="PF13304"/>
    </source>
</evidence>
<dbReference type="Pfam" id="PF13304">
    <property type="entry name" value="AAA_21"/>
    <property type="match status" value="1"/>
</dbReference>
<dbReference type="PANTHER" id="PTHR32182">
    <property type="entry name" value="DNA REPLICATION AND REPAIR PROTEIN RECF"/>
    <property type="match status" value="1"/>
</dbReference>
<protein>
    <submittedName>
        <fullName evidence="2">ATP-binding protein</fullName>
    </submittedName>
</protein>
<dbReference type="EMBL" id="JAPDHW010000014">
    <property type="protein sequence ID" value="MCW3170157.1"/>
    <property type="molecule type" value="Genomic_DNA"/>
</dbReference>